<reference evidence="3" key="1">
    <citation type="submission" date="2018-06" db="EMBL/GenBank/DDBJ databases">
        <authorList>
            <person name="Khan S.A."/>
        </authorList>
    </citation>
    <scope>NUCLEOTIDE SEQUENCE [LARGE SCALE GENOMIC DNA]</scope>
    <source>
        <strain evidence="3">DB-1506</strain>
    </source>
</reference>
<sequence length="187" mass="20054">MTRSATIPTMIKVNRAPVLTLWAAVVAERLGHPPDTALSLASAVAGTAARAKARRLGIAEERDQAKDAQAAARSLSTAKPQDTTELLGRRIRLTHDEDGVVLAEGEGKPAPAAPVRAYVTRAFGSHLPAVRQAMQELAGRYAPEELNRIGFRLYERFRPEVPPDMRGWGAKGALDLGLIRGMGDAEA</sequence>
<dbReference type="EMBL" id="QLIX01000018">
    <property type="protein sequence ID" value="RAI57371.1"/>
    <property type="molecule type" value="Genomic_DNA"/>
</dbReference>
<evidence type="ECO:0000256" key="1">
    <source>
        <dbReference type="SAM" id="MobiDB-lite"/>
    </source>
</evidence>
<name>A0A327M274_9PROT</name>
<dbReference type="OrthoDB" id="7269370at2"/>
<gene>
    <name evidence="2" type="ORF">DOO78_19405</name>
</gene>
<protein>
    <submittedName>
        <fullName evidence="2">Uncharacterized protein</fullName>
    </submittedName>
</protein>
<evidence type="ECO:0000313" key="2">
    <source>
        <dbReference type="EMBL" id="RAI57371.1"/>
    </source>
</evidence>
<dbReference type="RefSeq" id="WP_111471525.1">
    <property type="nucleotide sequence ID" value="NZ_QLIX01000018.1"/>
</dbReference>
<feature type="region of interest" description="Disordered" evidence="1">
    <location>
        <begin position="61"/>
        <end position="80"/>
    </location>
</feature>
<organism evidence="2 3">
    <name type="scientific">Roseicella frigidaeris</name>
    <dbReference type="NCBI Taxonomy" id="2230885"/>
    <lineage>
        <taxon>Bacteria</taxon>
        <taxon>Pseudomonadati</taxon>
        <taxon>Pseudomonadota</taxon>
        <taxon>Alphaproteobacteria</taxon>
        <taxon>Acetobacterales</taxon>
        <taxon>Roseomonadaceae</taxon>
        <taxon>Roseicella</taxon>
    </lineage>
</organism>
<dbReference type="Proteomes" id="UP000249065">
    <property type="component" value="Unassembled WGS sequence"/>
</dbReference>
<dbReference type="AlphaFoldDB" id="A0A327M274"/>
<accession>A0A327M274</accession>
<keyword evidence="3" id="KW-1185">Reference proteome</keyword>
<proteinExistence type="predicted"/>
<evidence type="ECO:0000313" key="3">
    <source>
        <dbReference type="Proteomes" id="UP000249065"/>
    </source>
</evidence>
<comment type="caution">
    <text evidence="2">The sequence shown here is derived from an EMBL/GenBank/DDBJ whole genome shotgun (WGS) entry which is preliminary data.</text>
</comment>